<accession>A0ABQ7Q7A2</accession>
<name>A0ABQ7Q7A2_PLUXY</name>
<feature type="signal peptide" evidence="1">
    <location>
        <begin position="1"/>
        <end position="16"/>
    </location>
</feature>
<dbReference type="EMBL" id="JAHIBW010000020">
    <property type="protein sequence ID" value="KAG7301112.1"/>
    <property type="molecule type" value="Genomic_DNA"/>
</dbReference>
<dbReference type="Proteomes" id="UP000823941">
    <property type="component" value="Chromosome 20"/>
</dbReference>
<evidence type="ECO:0000256" key="1">
    <source>
        <dbReference type="SAM" id="SignalP"/>
    </source>
</evidence>
<protein>
    <submittedName>
        <fullName evidence="2">Uncharacterized protein</fullName>
    </submittedName>
</protein>
<proteinExistence type="predicted"/>
<organism evidence="2 3">
    <name type="scientific">Plutella xylostella</name>
    <name type="common">Diamondback moth</name>
    <name type="synonym">Plutella maculipennis</name>
    <dbReference type="NCBI Taxonomy" id="51655"/>
    <lineage>
        <taxon>Eukaryota</taxon>
        <taxon>Metazoa</taxon>
        <taxon>Ecdysozoa</taxon>
        <taxon>Arthropoda</taxon>
        <taxon>Hexapoda</taxon>
        <taxon>Insecta</taxon>
        <taxon>Pterygota</taxon>
        <taxon>Neoptera</taxon>
        <taxon>Endopterygota</taxon>
        <taxon>Lepidoptera</taxon>
        <taxon>Glossata</taxon>
        <taxon>Ditrysia</taxon>
        <taxon>Yponomeutoidea</taxon>
        <taxon>Plutellidae</taxon>
        <taxon>Plutella</taxon>
    </lineage>
</organism>
<evidence type="ECO:0000313" key="2">
    <source>
        <dbReference type="EMBL" id="KAG7301112.1"/>
    </source>
</evidence>
<dbReference type="PROSITE" id="PS51257">
    <property type="entry name" value="PROKAR_LIPOPROTEIN"/>
    <property type="match status" value="1"/>
</dbReference>
<keyword evidence="1" id="KW-0732">Signal</keyword>
<evidence type="ECO:0000313" key="3">
    <source>
        <dbReference type="Proteomes" id="UP000823941"/>
    </source>
</evidence>
<keyword evidence="3" id="KW-1185">Reference proteome</keyword>
<feature type="chain" id="PRO_5045869334" evidence="1">
    <location>
        <begin position="17"/>
        <end position="117"/>
    </location>
</feature>
<reference evidence="2 3" key="1">
    <citation type="submission" date="2021-06" db="EMBL/GenBank/DDBJ databases">
        <title>A haploid diamondback moth (Plutella xylostella L.) genome assembly resolves 31 chromosomes and identifies a diamide resistance mutation.</title>
        <authorList>
            <person name="Ward C.M."/>
            <person name="Perry K.D."/>
            <person name="Baker G."/>
            <person name="Powis K."/>
            <person name="Heckel D.G."/>
            <person name="Baxter S.W."/>
        </authorList>
    </citation>
    <scope>NUCLEOTIDE SEQUENCE [LARGE SCALE GENOMIC DNA]</scope>
    <source>
        <strain evidence="2 3">LV</strain>
        <tissue evidence="2">Single pupa</tissue>
    </source>
</reference>
<sequence>MKFAVVVLALLGVACASPINPWGYGYGASIISVPSAVSVQSSVVNHGLSLPVVSKVVVPIVRPVVPVIKTVVPIVKTVVPVVSPLSYGLGYGLGGLGYGYGGYGYGGYGWGKGLGHH</sequence>
<gene>
    <name evidence="2" type="ORF">JYU34_015517</name>
</gene>
<comment type="caution">
    <text evidence="2">The sequence shown here is derived from an EMBL/GenBank/DDBJ whole genome shotgun (WGS) entry which is preliminary data.</text>
</comment>